<comment type="caution">
    <text evidence="1">The sequence shown here is derived from an EMBL/GenBank/DDBJ whole genome shotgun (WGS) entry which is preliminary data.</text>
</comment>
<organism evidence="1 2">
    <name type="scientific">Advenella kashmirensis</name>
    <dbReference type="NCBI Taxonomy" id="310575"/>
    <lineage>
        <taxon>Bacteria</taxon>
        <taxon>Pseudomonadati</taxon>
        <taxon>Pseudomonadota</taxon>
        <taxon>Betaproteobacteria</taxon>
        <taxon>Burkholderiales</taxon>
        <taxon>Alcaligenaceae</taxon>
    </lineage>
</organism>
<evidence type="ECO:0000313" key="2">
    <source>
        <dbReference type="Proteomes" id="UP000264036"/>
    </source>
</evidence>
<evidence type="ECO:0000313" key="1">
    <source>
        <dbReference type="EMBL" id="HBP31941.1"/>
    </source>
</evidence>
<sequence length="68" mass="7567">MASCKATNDSANRHANLVDNHQKISVVNQIGATLHKALSQRESQSTSSVYFSYIKITRLLVNPNSFLF</sequence>
<accession>A0A356LMX1</accession>
<reference evidence="1 2" key="1">
    <citation type="journal article" date="2018" name="Nat. Biotechnol.">
        <title>A standardized bacterial taxonomy based on genome phylogeny substantially revises the tree of life.</title>
        <authorList>
            <person name="Parks D.H."/>
            <person name="Chuvochina M."/>
            <person name="Waite D.W."/>
            <person name="Rinke C."/>
            <person name="Skarshewski A."/>
            <person name="Chaumeil P.A."/>
            <person name="Hugenholtz P."/>
        </authorList>
    </citation>
    <scope>NUCLEOTIDE SEQUENCE [LARGE SCALE GENOMIC DNA]</scope>
    <source>
        <strain evidence="1">UBA10707</strain>
    </source>
</reference>
<name>A0A356LMX1_9BURK</name>
<gene>
    <name evidence="1" type="ORF">DD666_21345</name>
</gene>
<dbReference type="AlphaFoldDB" id="A0A356LMX1"/>
<proteinExistence type="predicted"/>
<dbReference type="Proteomes" id="UP000264036">
    <property type="component" value="Unassembled WGS sequence"/>
</dbReference>
<dbReference type="EMBL" id="DOEK01000046">
    <property type="protein sequence ID" value="HBP31941.1"/>
    <property type="molecule type" value="Genomic_DNA"/>
</dbReference>
<protein>
    <submittedName>
        <fullName evidence="1">Uncharacterized protein</fullName>
    </submittedName>
</protein>